<evidence type="ECO:0000313" key="4">
    <source>
        <dbReference type="Proteomes" id="UP001501591"/>
    </source>
</evidence>
<evidence type="ECO:0000313" key="3">
    <source>
        <dbReference type="EMBL" id="GAA3926590.1"/>
    </source>
</evidence>
<comment type="caution">
    <text evidence="3">The sequence shown here is derived from an EMBL/GenBank/DDBJ whole genome shotgun (WGS) entry which is preliminary data.</text>
</comment>
<feature type="domain" description="Tyrosine specific protein phosphatases" evidence="2">
    <location>
        <begin position="126"/>
        <end position="160"/>
    </location>
</feature>
<reference evidence="4" key="1">
    <citation type="journal article" date="2019" name="Int. J. Syst. Evol. Microbiol.">
        <title>The Global Catalogue of Microorganisms (GCM) 10K type strain sequencing project: providing services to taxonomists for standard genome sequencing and annotation.</title>
        <authorList>
            <consortium name="The Broad Institute Genomics Platform"/>
            <consortium name="The Broad Institute Genome Sequencing Center for Infectious Disease"/>
            <person name="Wu L."/>
            <person name="Ma J."/>
        </authorList>
    </citation>
    <scope>NUCLEOTIDE SEQUENCE [LARGE SCALE GENOMIC DNA]</scope>
    <source>
        <strain evidence="4">JCM 17024</strain>
    </source>
</reference>
<dbReference type="Gene3D" id="3.90.190.10">
    <property type="entry name" value="Protein tyrosine phosphatase superfamily"/>
    <property type="match status" value="1"/>
</dbReference>
<gene>
    <name evidence="3" type="ORF">GCM10022383_02150</name>
</gene>
<dbReference type="PANTHER" id="PTHR31126:SF1">
    <property type="entry name" value="TYROSINE SPECIFIC PROTEIN PHOSPHATASES DOMAIN-CONTAINING PROTEIN"/>
    <property type="match status" value="1"/>
</dbReference>
<accession>A0ABP7MQB0</accession>
<organism evidence="3 4">
    <name type="scientific">Microbacterium soli</name>
    <dbReference type="NCBI Taxonomy" id="446075"/>
    <lineage>
        <taxon>Bacteria</taxon>
        <taxon>Bacillati</taxon>
        <taxon>Actinomycetota</taxon>
        <taxon>Actinomycetes</taxon>
        <taxon>Micrococcales</taxon>
        <taxon>Microbacteriaceae</taxon>
        <taxon>Microbacterium</taxon>
    </lineage>
</organism>
<dbReference type="SUPFAM" id="SSF52799">
    <property type="entry name" value="(Phosphotyrosine protein) phosphatases II"/>
    <property type="match status" value="1"/>
</dbReference>
<dbReference type="InterPro" id="IPR026893">
    <property type="entry name" value="Tyr/Ser_Pase_IphP-type"/>
</dbReference>
<comment type="similarity">
    <text evidence="1">Belongs to the protein-tyrosine phosphatase family.</text>
</comment>
<protein>
    <submittedName>
        <fullName evidence="3">Tyrosine-protein phosphatase</fullName>
    </submittedName>
</protein>
<proteinExistence type="inferred from homology"/>
<dbReference type="PANTHER" id="PTHR31126">
    <property type="entry name" value="TYROSINE-PROTEIN PHOSPHATASE"/>
    <property type="match status" value="1"/>
</dbReference>
<dbReference type="EMBL" id="BAABCP010000001">
    <property type="protein sequence ID" value="GAA3926590.1"/>
    <property type="molecule type" value="Genomic_DNA"/>
</dbReference>
<keyword evidence="4" id="KW-1185">Reference proteome</keyword>
<dbReference type="Pfam" id="PF13350">
    <property type="entry name" value="Y_phosphatase3"/>
    <property type="match status" value="1"/>
</dbReference>
<dbReference type="InterPro" id="IPR000387">
    <property type="entry name" value="Tyr_Pase_dom"/>
</dbReference>
<dbReference type="InterPro" id="IPR016130">
    <property type="entry name" value="Tyr_Pase_AS"/>
</dbReference>
<sequence length="252" mass="26410">MVQLVRGVGSSFSSYGGRMPVLSVPGVNNLRDVGGIPAGDTRVRSGALLRSGHLSGVTAEGRSVLSGLVRHIVDLRDDAEVRSAPSDLTAVDTTRVPLFLGSADSFLAQGMDLAAMYRHLVDESGERFVEAIRVIARGEPTLVHCTLGKDRTGVTVALALSAVGADRDAVIADYALTQSQLSASRKRSIERYLRAISANPHNAIQVATASPAAVMAALLDDIDERFGSAAGYLETSGLTDAELAALRDALLV</sequence>
<dbReference type="PROSITE" id="PS00383">
    <property type="entry name" value="TYR_PHOSPHATASE_1"/>
    <property type="match status" value="1"/>
</dbReference>
<dbReference type="InterPro" id="IPR029021">
    <property type="entry name" value="Prot-tyrosine_phosphatase-like"/>
</dbReference>
<name>A0ABP7MQB0_9MICO</name>
<dbReference type="PROSITE" id="PS50056">
    <property type="entry name" value="TYR_PHOSPHATASE_2"/>
    <property type="match status" value="1"/>
</dbReference>
<dbReference type="Proteomes" id="UP001501591">
    <property type="component" value="Unassembled WGS sequence"/>
</dbReference>
<evidence type="ECO:0000256" key="1">
    <source>
        <dbReference type="ARBA" id="ARBA00009580"/>
    </source>
</evidence>
<evidence type="ECO:0000259" key="2">
    <source>
        <dbReference type="PROSITE" id="PS50056"/>
    </source>
</evidence>